<proteinExistence type="predicted"/>
<dbReference type="Proteomes" id="UP000615760">
    <property type="component" value="Unassembled WGS sequence"/>
</dbReference>
<reference evidence="3" key="1">
    <citation type="journal article" date="2019" name="Int. J. Syst. Evol. Microbiol.">
        <title>The Global Catalogue of Microorganisms (GCM) 10K type strain sequencing project: providing services to taxonomists for standard genome sequencing and annotation.</title>
        <authorList>
            <consortium name="The Broad Institute Genomics Platform"/>
            <consortium name="The Broad Institute Genome Sequencing Center for Infectious Disease"/>
            <person name="Wu L."/>
            <person name="Ma J."/>
        </authorList>
    </citation>
    <scope>NUCLEOTIDE SEQUENCE [LARGE SCALE GENOMIC DNA]</scope>
    <source>
        <strain evidence="3">CGMCC 1.15461</strain>
    </source>
</reference>
<sequence length="233" mass="25008">MKVITSFLIAMFFMGTMYSQVADTLKTKVFSFTPVSKYTGKVNGLTFGVGHELNRGSQSVTVNGLNLEVNPLTPFIVLMVEPRKSMIKYSVPTTVNGVHIAVGGFLGGGIINGLNLSVFNAGRITNGLSITAFYNYTYEMNGLHIAGISNTTDKASGVLLSFGNSADDFKGLQVGAINMARNSMVGLQLGGYNEAGNMTGIQIGIFNKAKKVKGFQLGLWNVNEKRSLPIINF</sequence>
<dbReference type="RefSeq" id="WP_188620019.1">
    <property type="nucleotide sequence ID" value="NZ_BMJE01000002.1"/>
</dbReference>
<dbReference type="NCBIfam" id="NF047436">
    <property type="entry name" value="LA_2272_repeat"/>
    <property type="match status" value="2"/>
</dbReference>
<name>A0ABQ1JN80_9FLAO</name>
<organism evidence="2 3">
    <name type="scientific">Flavobacterium suaedae</name>
    <dbReference type="NCBI Taxonomy" id="1767027"/>
    <lineage>
        <taxon>Bacteria</taxon>
        <taxon>Pseudomonadati</taxon>
        <taxon>Bacteroidota</taxon>
        <taxon>Flavobacteriia</taxon>
        <taxon>Flavobacteriales</taxon>
        <taxon>Flavobacteriaceae</taxon>
        <taxon>Flavobacterium</taxon>
    </lineage>
</organism>
<evidence type="ECO:0000313" key="3">
    <source>
        <dbReference type="Proteomes" id="UP000615760"/>
    </source>
</evidence>
<evidence type="ECO:0000313" key="2">
    <source>
        <dbReference type="EMBL" id="GGB70928.1"/>
    </source>
</evidence>
<feature type="chain" id="PRO_5046462838" evidence="1">
    <location>
        <begin position="23"/>
        <end position="233"/>
    </location>
</feature>
<dbReference type="InterPro" id="IPR058093">
    <property type="entry name" value="LA_2272-like"/>
</dbReference>
<evidence type="ECO:0000256" key="1">
    <source>
        <dbReference type="SAM" id="SignalP"/>
    </source>
</evidence>
<dbReference type="EMBL" id="BMJE01000002">
    <property type="protein sequence ID" value="GGB70928.1"/>
    <property type="molecule type" value="Genomic_DNA"/>
</dbReference>
<keyword evidence="3" id="KW-1185">Reference proteome</keyword>
<keyword evidence="1" id="KW-0732">Signal</keyword>
<accession>A0ABQ1JN80</accession>
<protein>
    <submittedName>
        <fullName evidence="2">Uncharacterized protein</fullName>
    </submittedName>
</protein>
<feature type="signal peptide" evidence="1">
    <location>
        <begin position="1"/>
        <end position="22"/>
    </location>
</feature>
<gene>
    <name evidence="2" type="ORF">GCM10007424_08650</name>
</gene>
<comment type="caution">
    <text evidence="2">The sequence shown here is derived from an EMBL/GenBank/DDBJ whole genome shotgun (WGS) entry which is preliminary data.</text>
</comment>